<dbReference type="EC" id="1.4.4.2" evidence="8"/>
<keyword evidence="12" id="KW-1185">Reference proteome</keyword>
<dbReference type="NCBIfam" id="TIGR00461">
    <property type="entry name" value="gcvP"/>
    <property type="match status" value="1"/>
</dbReference>
<comment type="function">
    <text evidence="2 8">The glycine cleavage system catalyzes the degradation of glycine. The P protein binds the alpha-amino group of glycine through its pyridoxal phosphate cofactor; CO(2) is released and the remaining methylamine moiety is then transferred to the lipoamide cofactor of the H protein.</text>
</comment>
<dbReference type="Pfam" id="PF21478">
    <property type="entry name" value="GcvP2_C"/>
    <property type="match status" value="1"/>
</dbReference>
<evidence type="ECO:0000256" key="8">
    <source>
        <dbReference type="HAMAP-Rule" id="MF_00711"/>
    </source>
</evidence>
<evidence type="ECO:0000313" key="12">
    <source>
        <dbReference type="Proteomes" id="UP001595729"/>
    </source>
</evidence>
<feature type="domain" description="Glycine dehydrogenase C-terminal" evidence="10">
    <location>
        <begin position="796"/>
        <end position="917"/>
    </location>
</feature>
<name>A0ABV7W6P7_9BURK</name>
<evidence type="ECO:0000259" key="9">
    <source>
        <dbReference type="Pfam" id="PF02347"/>
    </source>
</evidence>
<dbReference type="Proteomes" id="UP001595729">
    <property type="component" value="Unassembled WGS sequence"/>
</dbReference>
<feature type="domain" description="Glycine cleavage system P-protein N-terminal" evidence="9">
    <location>
        <begin position="619"/>
        <end position="744"/>
    </location>
</feature>
<dbReference type="InterPro" id="IPR049316">
    <property type="entry name" value="GDC-P_C"/>
</dbReference>
<dbReference type="GO" id="GO:0004375">
    <property type="term" value="F:glycine dehydrogenase (decarboxylating) activity"/>
    <property type="evidence" value="ECO:0007669"/>
    <property type="project" value="UniProtKB-EC"/>
</dbReference>
<dbReference type="InterPro" id="IPR015424">
    <property type="entry name" value="PyrdxlP-dep_Trfase"/>
</dbReference>
<keyword evidence="5 8" id="KW-0663">Pyridoxal phosphate</keyword>
<dbReference type="InterPro" id="IPR020581">
    <property type="entry name" value="GDC_P"/>
</dbReference>
<dbReference type="Gene3D" id="3.40.640.10">
    <property type="entry name" value="Type I PLP-dependent aspartate aminotransferase-like (Major domain)"/>
    <property type="match status" value="2"/>
</dbReference>
<evidence type="ECO:0000313" key="11">
    <source>
        <dbReference type="EMBL" id="MFC3685503.1"/>
    </source>
</evidence>
<dbReference type="PANTHER" id="PTHR11773:SF1">
    <property type="entry name" value="GLYCINE DEHYDROGENASE (DECARBOXYLATING), MITOCHONDRIAL"/>
    <property type="match status" value="1"/>
</dbReference>
<dbReference type="NCBIfam" id="NF001696">
    <property type="entry name" value="PRK00451.1"/>
    <property type="match status" value="1"/>
</dbReference>
<protein>
    <recommendedName>
        <fullName evidence="8">Glycine dehydrogenase (decarboxylating)</fullName>
        <ecNumber evidence="8">1.4.4.2</ecNumber>
    </recommendedName>
    <alternativeName>
        <fullName evidence="8">Glycine cleavage system P-protein</fullName>
    </alternativeName>
    <alternativeName>
        <fullName evidence="8">Glycine decarboxylase</fullName>
    </alternativeName>
    <alternativeName>
        <fullName evidence="8">Glycine dehydrogenase (aminomethyl-transferring)</fullName>
    </alternativeName>
</protein>
<dbReference type="Gene3D" id="3.90.1150.10">
    <property type="entry name" value="Aspartate Aminotransferase, domain 1"/>
    <property type="match status" value="2"/>
</dbReference>
<reference evidence="12" key="1">
    <citation type="journal article" date="2019" name="Int. J. Syst. Evol. Microbiol.">
        <title>The Global Catalogue of Microorganisms (GCM) 10K type strain sequencing project: providing services to taxonomists for standard genome sequencing and annotation.</title>
        <authorList>
            <consortium name="The Broad Institute Genomics Platform"/>
            <consortium name="The Broad Institute Genome Sequencing Center for Infectious Disease"/>
            <person name="Wu L."/>
            <person name="Ma J."/>
        </authorList>
    </citation>
    <scope>NUCLEOTIDE SEQUENCE [LARGE SCALE GENOMIC DNA]</scope>
    <source>
        <strain evidence="12">KCTC 42501</strain>
    </source>
</reference>
<gene>
    <name evidence="8 11" type="primary">gcvP</name>
    <name evidence="11" type="ORF">ACFOPI_18015</name>
</gene>
<dbReference type="SUPFAM" id="SSF53383">
    <property type="entry name" value="PLP-dependent transferases"/>
    <property type="match status" value="2"/>
</dbReference>
<dbReference type="InterPro" id="IPR015421">
    <property type="entry name" value="PyrdxlP-dep_Trfase_major"/>
</dbReference>
<dbReference type="InterPro" id="IPR049315">
    <property type="entry name" value="GDC-P_N"/>
</dbReference>
<proteinExistence type="inferred from homology"/>
<comment type="catalytic activity">
    <reaction evidence="7 8">
        <text>N(6)-[(R)-lipoyl]-L-lysyl-[glycine-cleavage complex H protein] + glycine + H(+) = N(6)-[(R)-S(8)-aminomethyldihydrolipoyl]-L-lysyl-[glycine-cleavage complex H protein] + CO2</text>
        <dbReference type="Rhea" id="RHEA:24304"/>
        <dbReference type="Rhea" id="RHEA-COMP:10494"/>
        <dbReference type="Rhea" id="RHEA-COMP:10495"/>
        <dbReference type="ChEBI" id="CHEBI:15378"/>
        <dbReference type="ChEBI" id="CHEBI:16526"/>
        <dbReference type="ChEBI" id="CHEBI:57305"/>
        <dbReference type="ChEBI" id="CHEBI:83099"/>
        <dbReference type="ChEBI" id="CHEBI:83143"/>
        <dbReference type="EC" id="1.4.4.2"/>
    </reaction>
</comment>
<comment type="subunit">
    <text evidence="4 8">The glycine cleavage system is composed of four proteins: P, T, L and H.</text>
</comment>
<evidence type="ECO:0000256" key="1">
    <source>
        <dbReference type="ARBA" id="ARBA00001933"/>
    </source>
</evidence>
<accession>A0ABV7W6P7</accession>
<sequence>MLMPSVKPLGELENASEFIARHIGISEADEAHMLSVIGEASRRALIDSIVPRSIARSTGMDLPPAVTEATAQAELKAIASKNKVFKSFIGQGYYGTHTPGVILRNILENPAWYTAYTPYQAEISQGRMEALVNFQTMVTDLTGMAIANASMLDEATAAAEAMTLAKRSVKAKGNTIVVAGDAHPQTIEVVQTRAKPLGLTVKLANSATEWAEALKGDDYFAVLAQYPSTSGRIDDLRAEVQAVHAKQAAFIVAADLLALTLLVPPGEFDADIVVGTTQRFGMPMGAGGPHAAYMACRDEYKRSLPGRLVGVSVDTHGNPAYRLALQTREQHIRREKATSNICTAQVLPAVVASMYAVYHGPQGLKRIAQRVAAYTAVLAAGLQQLGHTLTSESAFDTLTVKATDAAQAKAIVTKALAQGANLRLSWGQFVSMSLDETTTREDIALLWSAFAADGQALPSFDAFEKGVEPLIPVELRRTSAYMTHPVFDSHHSETGMLRYIRALSDKDLALDRSMIPLGSCTMKLNATSEMIPITWPEFAGVHPFAPADQLQGYKELDEQLRAWLCQATGYAGISLQPNAGSQGEYAGLLAIQAFHASRGESHRNICLIPSSAHGTNPASAQMVGLQVVVTKCDENGNVDMADLKVKCEQHSANLAAVMITYPSTHGVFETTVKELCALVHQHGGRVYVDGANMNALVGVAAPGEFGGDVSHLNLHKTFCIPHGGGGPGVGPVCVVEDLVPFLPGHGRGAEPGGVCGTPESQHAVGAVSAAPLGNAAVLPISWMYIRMMGADGLKHATEAAILSANYISKRLADHYPTLYASANGHVAHECILDLRGFKETCGVMAEDVAKRLMDYGFHAPTLSFPVANTLMVEPTESETREELDRFIDAMIAIREEIRRVEKGEWPQDDNPLKNAPHTAASVLKSEWPHPYPREVAAVANGHAVNTKYWPSVGRVDNVYGDRNLFCSCVPVSELA</sequence>
<dbReference type="EMBL" id="JBHRXX010000007">
    <property type="protein sequence ID" value="MFC3685503.1"/>
    <property type="molecule type" value="Genomic_DNA"/>
</dbReference>
<evidence type="ECO:0000256" key="7">
    <source>
        <dbReference type="ARBA" id="ARBA00049026"/>
    </source>
</evidence>
<dbReference type="RefSeq" id="WP_382176823.1">
    <property type="nucleotide sequence ID" value="NZ_JBHRXX010000007.1"/>
</dbReference>
<comment type="similarity">
    <text evidence="3 8">Belongs to the GcvP family.</text>
</comment>
<comment type="caution">
    <text evidence="11">The sequence shown here is derived from an EMBL/GenBank/DDBJ whole genome shotgun (WGS) entry which is preliminary data.</text>
</comment>
<dbReference type="PANTHER" id="PTHR11773">
    <property type="entry name" value="GLYCINE DEHYDROGENASE, DECARBOXYLATING"/>
    <property type="match status" value="1"/>
</dbReference>
<evidence type="ECO:0000256" key="5">
    <source>
        <dbReference type="ARBA" id="ARBA00022898"/>
    </source>
</evidence>
<evidence type="ECO:0000256" key="2">
    <source>
        <dbReference type="ARBA" id="ARBA00003788"/>
    </source>
</evidence>
<evidence type="ECO:0000259" key="10">
    <source>
        <dbReference type="Pfam" id="PF21478"/>
    </source>
</evidence>
<evidence type="ECO:0000256" key="3">
    <source>
        <dbReference type="ARBA" id="ARBA00010756"/>
    </source>
</evidence>
<evidence type="ECO:0000256" key="6">
    <source>
        <dbReference type="ARBA" id="ARBA00023002"/>
    </source>
</evidence>
<keyword evidence="6 8" id="KW-0560">Oxidoreductase</keyword>
<dbReference type="NCBIfam" id="NF003346">
    <property type="entry name" value="PRK04366.1"/>
    <property type="match status" value="1"/>
</dbReference>
<dbReference type="CDD" id="cd00613">
    <property type="entry name" value="GDC-P"/>
    <property type="match status" value="2"/>
</dbReference>
<dbReference type="Pfam" id="PF02347">
    <property type="entry name" value="GDC-P"/>
    <property type="match status" value="2"/>
</dbReference>
<dbReference type="HAMAP" id="MF_00711">
    <property type="entry name" value="GcvP"/>
    <property type="match status" value="1"/>
</dbReference>
<dbReference type="InterPro" id="IPR003437">
    <property type="entry name" value="GcvP"/>
</dbReference>
<dbReference type="InterPro" id="IPR015422">
    <property type="entry name" value="PyrdxlP-dep_Trfase_small"/>
</dbReference>
<evidence type="ECO:0000256" key="4">
    <source>
        <dbReference type="ARBA" id="ARBA00011690"/>
    </source>
</evidence>
<feature type="domain" description="Glycine cleavage system P-protein N-terminal" evidence="9">
    <location>
        <begin position="21"/>
        <end position="450"/>
    </location>
</feature>
<comment type="cofactor">
    <cofactor evidence="1 8">
        <name>pyridoxal 5'-phosphate</name>
        <dbReference type="ChEBI" id="CHEBI:597326"/>
    </cofactor>
</comment>
<organism evidence="11 12">
    <name type="scientific">Hydrogenophaga luteola</name>
    <dbReference type="NCBI Taxonomy" id="1591122"/>
    <lineage>
        <taxon>Bacteria</taxon>
        <taxon>Pseudomonadati</taxon>
        <taxon>Pseudomonadota</taxon>
        <taxon>Betaproteobacteria</taxon>
        <taxon>Burkholderiales</taxon>
        <taxon>Comamonadaceae</taxon>
        <taxon>Hydrogenophaga</taxon>
    </lineage>
</organism>
<feature type="modified residue" description="N6-(pyridoxal phosphate)lysine" evidence="8">
    <location>
        <position position="716"/>
    </location>
</feature>